<name>A0A9P8XS80_9PEZI</name>
<dbReference type="Proteomes" id="UP000756346">
    <property type="component" value="Unassembled WGS sequence"/>
</dbReference>
<comment type="caution">
    <text evidence="2">The sequence shown here is derived from an EMBL/GenBank/DDBJ whole genome shotgun (WGS) entry which is preliminary data.</text>
</comment>
<dbReference type="OrthoDB" id="3477286at2759"/>
<proteinExistence type="predicted"/>
<evidence type="ECO:0000259" key="1">
    <source>
        <dbReference type="Pfam" id="PF06985"/>
    </source>
</evidence>
<sequence>MKPARGTNSQDLPNAFLPPLDDASKQIRLLKVEPAGFADEIRCTIASCELGEVSAFNAISYTWGPEQPQREIFIDGLRFPVRQNCHYALQQARQYRSSIPIWIDSVCIDQDDLHEKSAQVGIMGDVYARAATVLACIGQSDAALTFSSLI</sequence>
<dbReference type="InterPro" id="IPR010730">
    <property type="entry name" value="HET"/>
</dbReference>
<protein>
    <submittedName>
        <fullName evidence="2">Heterokaryon incompatibility protein-domain-containing protein</fullName>
    </submittedName>
</protein>
<organism evidence="2 3">
    <name type="scientific">Microdochium trichocladiopsis</name>
    <dbReference type="NCBI Taxonomy" id="1682393"/>
    <lineage>
        <taxon>Eukaryota</taxon>
        <taxon>Fungi</taxon>
        <taxon>Dikarya</taxon>
        <taxon>Ascomycota</taxon>
        <taxon>Pezizomycotina</taxon>
        <taxon>Sordariomycetes</taxon>
        <taxon>Xylariomycetidae</taxon>
        <taxon>Xylariales</taxon>
        <taxon>Microdochiaceae</taxon>
        <taxon>Microdochium</taxon>
    </lineage>
</organism>
<dbReference type="InterPro" id="IPR052895">
    <property type="entry name" value="HetReg/Transcr_Mod"/>
</dbReference>
<dbReference type="RefSeq" id="XP_046003849.1">
    <property type="nucleotide sequence ID" value="XM_046151056.1"/>
</dbReference>
<dbReference type="EMBL" id="JAGTJQ010000019">
    <property type="protein sequence ID" value="KAH7009188.1"/>
    <property type="molecule type" value="Genomic_DNA"/>
</dbReference>
<evidence type="ECO:0000313" key="3">
    <source>
        <dbReference type="Proteomes" id="UP000756346"/>
    </source>
</evidence>
<dbReference type="PANTHER" id="PTHR24148">
    <property type="entry name" value="ANKYRIN REPEAT DOMAIN-CONTAINING PROTEIN 39 HOMOLOG-RELATED"/>
    <property type="match status" value="1"/>
</dbReference>
<evidence type="ECO:0000313" key="2">
    <source>
        <dbReference type="EMBL" id="KAH7009188.1"/>
    </source>
</evidence>
<dbReference type="AlphaFoldDB" id="A0A9P8XS80"/>
<accession>A0A9P8XS80</accession>
<feature type="domain" description="Heterokaryon incompatibility" evidence="1">
    <location>
        <begin position="56"/>
        <end position="143"/>
    </location>
</feature>
<dbReference type="PANTHER" id="PTHR24148:SF73">
    <property type="entry name" value="HET DOMAIN PROTEIN (AFU_ORTHOLOGUE AFUA_8G01020)"/>
    <property type="match status" value="1"/>
</dbReference>
<dbReference type="Pfam" id="PF06985">
    <property type="entry name" value="HET"/>
    <property type="match status" value="1"/>
</dbReference>
<dbReference type="GeneID" id="70180602"/>
<reference evidence="2" key="1">
    <citation type="journal article" date="2021" name="Nat. Commun.">
        <title>Genetic determinants of endophytism in the Arabidopsis root mycobiome.</title>
        <authorList>
            <person name="Mesny F."/>
            <person name="Miyauchi S."/>
            <person name="Thiergart T."/>
            <person name="Pickel B."/>
            <person name="Atanasova L."/>
            <person name="Karlsson M."/>
            <person name="Huettel B."/>
            <person name="Barry K.W."/>
            <person name="Haridas S."/>
            <person name="Chen C."/>
            <person name="Bauer D."/>
            <person name="Andreopoulos W."/>
            <person name="Pangilinan J."/>
            <person name="LaButti K."/>
            <person name="Riley R."/>
            <person name="Lipzen A."/>
            <person name="Clum A."/>
            <person name="Drula E."/>
            <person name="Henrissat B."/>
            <person name="Kohler A."/>
            <person name="Grigoriev I.V."/>
            <person name="Martin F.M."/>
            <person name="Hacquard S."/>
        </authorList>
    </citation>
    <scope>NUCLEOTIDE SEQUENCE</scope>
    <source>
        <strain evidence="2">MPI-CAGE-CH-0230</strain>
    </source>
</reference>
<gene>
    <name evidence="2" type="ORF">B0I36DRAFT_258074</name>
</gene>
<keyword evidence="3" id="KW-1185">Reference proteome</keyword>